<accession>A0A290Q832</accession>
<dbReference type="SUPFAM" id="SSF53098">
    <property type="entry name" value="Ribonuclease H-like"/>
    <property type="match status" value="1"/>
</dbReference>
<dbReference type="KEGG" id="vbh:CMV30_12235"/>
<gene>
    <name evidence="1" type="ORF">CMV30_12235</name>
</gene>
<dbReference type="GO" id="GO:0003676">
    <property type="term" value="F:nucleic acid binding"/>
    <property type="evidence" value="ECO:0007669"/>
    <property type="project" value="InterPro"/>
</dbReference>
<evidence type="ECO:0000313" key="2">
    <source>
        <dbReference type="Proteomes" id="UP000217265"/>
    </source>
</evidence>
<reference evidence="1 2" key="1">
    <citation type="submission" date="2017-09" db="EMBL/GenBank/DDBJ databases">
        <title>Complete genome sequence of Verrucomicrobial strain HZ-65, isolated from freshwater.</title>
        <authorList>
            <person name="Choi A."/>
        </authorList>
    </citation>
    <scope>NUCLEOTIDE SEQUENCE [LARGE SCALE GENOMIC DNA]</scope>
    <source>
        <strain evidence="1 2">HZ-65</strain>
    </source>
</reference>
<keyword evidence="2" id="KW-1185">Reference proteome</keyword>
<organism evidence="1 2">
    <name type="scientific">Nibricoccus aquaticus</name>
    <dbReference type="NCBI Taxonomy" id="2576891"/>
    <lineage>
        <taxon>Bacteria</taxon>
        <taxon>Pseudomonadati</taxon>
        <taxon>Verrucomicrobiota</taxon>
        <taxon>Opitutia</taxon>
        <taxon>Opitutales</taxon>
        <taxon>Opitutaceae</taxon>
        <taxon>Nibricoccus</taxon>
    </lineage>
</organism>
<dbReference type="InterPro" id="IPR036397">
    <property type="entry name" value="RNaseH_sf"/>
</dbReference>
<dbReference type="Gene3D" id="3.30.420.10">
    <property type="entry name" value="Ribonuclease H-like superfamily/Ribonuclease H"/>
    <property type="match status" value="1"/>
</dbReference>
<dbReference type="OrthoDB" id="192427at2"/>
<evidence type="ECO:0000313" key="1">
    <source>
        <dbReference type="EMBL" id="ATC64664.1"/>
    </source>
</evidence>
<dbReference type="InterPro" id="IPR012337">
    <property type="entry name" value="RNaseH-like_sf"/>
</dbReference>
<dbReference type="AlphaFoldDB" id="A0A290Q832"/>
<dbReference type="EMBL" id="CP023344">
    <property type="protein sequence ID" value="ATC64664.1"/>
    <property type="molecule type" value="Genomic_DNA"/>
</dbReference>
<sequence>MRWTDVPIHFIDFEGSIASGILEYGVVTLHGGMVVETETRLCRATGKVRSEDEAVHGISADAVAKKALFADEFARFATLRASGPLAAHYAQAENSLIKSVWPYPRVSPDFSRIDRGSSIADWGPWIDTGRIYAELFPQLKTGKLAELVEIFGVQAELDALAKEHCPKERRMYHAALYDALAAALLLVALGRRPEFARMTVPWLLQASIANPAKRAALQQDELF</sequence>
<protein>
    <submittedName>
        <fullName evidence="1">DNA polymerase III subunit epsilon</fullName>
    </submittedName>
</protein>
<proteinExistence type="predicted"/>
<dbReference type="Proteomes" id="UP000217265">
    <property type="component" value="Chromosome"/>
</dbReference>
<name>A0A290Q832_9BACT</name>